<dbReference type="InterPro" id="IPR001041">
    <property type="entry name" value="2Fe-2S_ferredoxin-type"/>
</dbReference>
<evidence type="ECO:0000259" key="9">
    <source>
        <dbReference type="PROSITE" id="PS51085"/>
    </source>
</evidence>
<evidence type="ECO:0000256" key="5">
    <source>
        <dbReference type="ARBA" id="ARBA00022827"/>
    </source>
</evidence>
<evidence type="ECO:0000256" key="8">
    <source>
        <dbReference type="ARBA" id="ARBA00023014"/>
    </source>
</evidence>
<proteinExistence type="predicted"/>
<keyword evidence="3" id="KW-0001">2Fe-2S</keyword>
<dbReference type="InterPro" id="IPR017927">
    <property type="entry name" value="FAD-bd_FR_type"/>
</dbReference>
<comment type="cofactor">
    <cofactor evidence="1">
        <name>FAD</name>
        <dbReference type="ChEBI" id="CHEBI:57692"/>
    </cofactor>
</comment>
<sequence length="345" mass="37694">MNRQRSYRLRVVEVIRETADAHSIVLEPDEADAGRFDHRPGQYLTFNVPTEREGGAARCYSLSSSPLLGERLKVTVKRTADGYGSNWICDNLREGDEIETLRPAGTFTPRTLDADFLLFAGGSGITPLMSILKSALHAGRGRVALVYANRDERSVIFRDELVALEKQYAGRLHVVHLLESVQGIPRVETLAELARPYAARDVFVCGPAPFMDAVGEGVAAVGVPAGRTHYERFSSLAEDPFTEPAVVLDTEAEAAGTVEVELDGETTTLAWPTANRMLDVFLAAGLDAPYSCREGRCSACACVLLDGEVELEHNEVLEKEDIADGIVLACQAVPRSERVRVTYDQ</sequence>
<evidence type="ECO:0000313" key="11">
    <source>
        <dbReference type="EMBL" id="GAA4503926.1"/>
    </source>
</evidence>
<keyword evidence="2" id="KW-0285">Flavoprotein</keyword>
<keyword evidence="12" id="KW-1185">Reference proteome</keyword>
<keyword evidence="7" id="KW-0408">Iron</keyword>
<evidence type="ECO:0000256" key="4">
    <source>
        <dbReference type="ARBA" id="ARBA00022723"/>
    </source>
</evidence>
<evidence type="ECO:0000259" key="10">
    <source>
        <dbReference type="PROSITE" id="PS51384"/>
    </source>
</evidence>
<dbReference type="Pfam" id="PF00111">
    <property type="entry name" value="Fer2"/>
    <property type="match status" value="1"/>
</dbReference>
<dbReference type="SUPFAM" id="SSF52343">
    <property type="entry name" value="Ferredoxin reductase-like, C-terminal NADP-linked domain"/>
    <property type="match status" value="1"/>
</dbReference>
<protein>
    <submittedName>
        <fullName evidence="11">Ferredoxin--NADP reductase</fullName>
    </submittedName>
</protein>
<dbReference type="SUPFAM" id="SSF54292">
    <property type="entry name" value="2Fe-2S ferredoxin-like"/>
    <property type="match status" value="1"/>
</dbReference>
<dbReference type="RefSeq" id="WP_345469062.1">
    <property type="nucleotide sequence ID" value="NZ_BAABHF010000034.1"/>
</dbReference>
<dbReference type="PANTHER" id="PTHR47354">
    <property type="entry name" value="NADH OXIDOREDUCTASE HCR"/>
    <property type="match status" value="1"/>
</dbReference>
<evidence type="ECO:0000313" key="12">
    <source>
        <dbReference type="Proteomes" id="UP001500503"/>
    </source>
</evidence>
<keyword evidence="8" id="KW-0411">Iron-sulfur</keyword>
<dbReference type="InterPro" id="IPR001709">
    <property type="entry name" value="Flavoprot_Pyr_Nucl_cyt_Rdtase"/>
</dbReference>
<dbReference type="PANTHER" id="PTHR47354:SF8">
    <property type="entry name" value="1,2-PHENYLACETYL-COA EPOXIDASE, SUBUNIT E"/>
    <property type="match status" value="1"/>
</dbReference>
<dbReference type="PROSITE" id="PS51384">
    <property type="entry name" value="FAD_FR"/>
    <property type="match status" value="1"/>
</dbReference>
<keyword evidence="5" id="KW-0274">FAD</keyword>
<evidence type="ECO:0000256" key="2">
    <source>
        <dbReference type="ARBA" id="ARBA00022630"/>
    </source>
</evidence>
<keyword evidence="6" id="KW-0560">Oxidoreductase</keyword>
<dbReference type="InterPro" id="IPR001433">
    <property type="entry name" value="OxRdtase_FAD/NAD-bd"/>
</dbReference>
<dbReference type="PROSITE" id="PS51085">
    <property type="entry name" value="2FE2S_FER_2"/>
    <property type="match status" value="1"/>
</dbReference>
<evidence type="ECO:0000256" key="3">
    <source>
        <dbReference type="ARBA" id="ARBA00022714"/>
    </source>
</evidence>
<dbReference type="SUPFAM" id="SSF63380">
    <property type="entry name" value="Riboflavin synthase domain-like"/>
    <property type="match status" value="1"/>
</dbReference>
<dbReference type="Pfam" id="PF00175">
    <property type="entry name" value="NAD_binding_1"/>
    <property type="match status" value="1"/>
</dbReference>
<dbReference type="Gene3D" id="3.40.50.80">
    <property type="entry name" value="Nucleotide-binding domain of ferredoxin-NADP reductase (FNR) module"/>
    <property type="match status" value="1"/>
</dbReference>
<dbReference type="Proteomes" id="UP001500503">
    <property type="component" value="Unassembled WGS sequence"/>
</dbReference>
<dbReference type="CDD" id="cd06214">
    <property type="entry name" value="PA_degradation_oxidoreductase_like"/>
    <property type="match status" value="1"/>
</dbReference>
<organism evidence="11 12">
    <name type="scientific">Actinoallomurus oryzae</name>
    <dbReference type="NCBI Taxonomy" id="502180"/>
    <lineage>
        <taxon>Bacteria</taxon>
        <taxon>Bacillati</taxon>
        <taxon>Actinomycetota</taxon>
        <taxon>Actinomycetes</taxon>
        <taxon>Streptosporangiales</taxon>
        <taxon>Thermomonosporaceae</taxon>
        <taxon>Actinoallomurus</taxon>
    </lineage>
</organism>
<evidence type="ECO:0000256" key="1">
    <source>
        <dbReference type="ARBA" id="ARBA00001974"/>
    </source>
</evidence>
<dbReference type="InterPro" id="IPR006058">
    <property type="entry name" value="2Fe2S_fd_BS"/>
</dbReference>
<accession>A0ABP8QJ05</accession>
<reference evidence="12" key="1">
    <citation type="journal article" date="2019" name="Int. J. Syst. Evol. Microbiol.">
        <title>The Global Catalogue of Microorganisms (GCM) 10K type strain sequencing project: providing services to taxonomists for standard genome sequencing and annotation.</title>
        <authorList>
            <consortium name="The Broad Institute Genomics Platform"/>
            <consortium name="The Broad Institute Genome Sequencing Center for Infectious Disease"/>
            <person name="Wu L."/>
            <person name="Ma J."/>
        </authorList>
    </citation>
    <scope>NUCLEOTIDE SEQUENCE [LARGE SCALE GENOMIC DNA]</scope>
    <source>
        <strain evidence="12">JCM 17933</strain>
    </source>
</reference>
<dbReference type="Gene3D" id="3.10.20.30">
    <property type="match status" value="1"/>
</dbReference>
<dbReference type="PROSITE" id="PS00197">
    <property type="entry name" value="2FE2S_FER_1"/>
    <property type="match status" value="1"/>
</dbReference>
<feature type="domain" description="2Fe-2S ferredoxin-type" evidence="9">
    <location>
        <begin position="256"/>
        <end position="345"/>
    </location>
</feature>
<dbReference type="PRINTS" id="PR00410">
    <property type="entry name" value="PHEHYDRXLASE"/>
</dbReference>
<evidence type="ECO:0000256" key="6">
    <source>
        <dbReference type="ARBA" id="ARBA00023002"/>
    </source>
</evidence>
<dbReference type="InterPro" id="IPR036010">
    <property type="entry name" value="2Fe-2S_ferredoxin-like_sf"/>
</dbReference>
<feature type="domain" description="FAD-binding FR-type" evidence="10">
    <location>
        <begin position="4"/>
        <end position="110"/>
    </location>
</feature>
<evidence type="ECO:0000256" key="7">
    <source>
        <dbReference type="ARBA" id="ARBA00023004"/>
    </source>
</evidence>
<dbReference type="InterPro" id="IPR017938">
    <property type="entry name" value="Riboflavin_synthase-like_b-brl"/>
</dbReference>
<dbReference type="InterPro" id="IPR050415">
    <property type="entry name" value="MRET"/>
</dbReference>
<name>A0ABP8QJ05_9ACTN</name>
<dbReference type="PRINTS" id="PR00371">
    <property type="entry name" value="FPNCR"/>
</dbReference>
<gene>
    <name evidence="11" type="ORF">GCM10023191_057320</name>
</gene>
<dbReference type="InterPro" id="IPR008333">
    <property type="entry name" value="Cbr1-like_FAD-bd_dom"/>
</dbReference>
<dbReference type="InterPro" id="IPR012675">
    <property type="entry name" value="Beta-grasp_dom_sf"/>
</dbReference>
<comment type="caution">
    <text evidence="11">The sequence shown here is derived from an EMBL/GenBank/DDBJ whole genome shotgun (WGS) entry which is preliminary data.</text>
</comment>
<dbReference type="CDD" id="cd00207">
    <property type="entry name" value="fer2"/>
    <property type="match status" value="1"/>
</dbReference>
<dbReference type="InterPro" id="IPR039261">
    <property type="entry name" value="FNR_nucleotide-bd"/>
</dbReference>
<dbReference type="Gene3D" id="2.40.30.10">
    <property type="entry name" value="Translation factors"/>
    <property type="match status" value="1"/>
</dbReference>
<dbReference type="Pfam" id="PF00970">
    <property type="entry name" value="FAD_binding_6"/>
    <property type="match status" value="1"/>
</dbReference>
<dbReference type="EMBL" id="BAABHF010000034">
    <property type="protein sequence ID" value="GAA4503926.1"/>
    <property type="molecule type" value="Genomic_DNA"/>
</dbReference>
<keyword evidence="4" id="KW-0479">Metal-binding</keyword>